<organism evidence="3 4">
    <name type="scientific">Streptomyces daliensis</name>
    <dbReference type="NCBI Taxonomy" id="299421"/>
    <lineage>
        <taxon>Bacteria</taxon>
        <taxon>Bacillati</taxon>
        <taxon>Actinomycetota</taxon>
        <taxon>Actinomycetes</taxon>
        <taxon>Kitasatosporales</taxon>
        <taxon>Streptomycetaceae</taxon>
        <taxon>Streptomyces</taxon>
    </lineage>
</organism>
<dbReference type="CDD" id="cd06587">
    <property type="entry name" value="VOC"/>
    <property type="match status" value="1"/>
</dbReference>
<reference evidence="3" key="1">
    <citation type="submission" date="2021-04" db="EMBL/GenBank/DDBJ databases">
        <title>Sequencing of actinobacteria type strains.</title>
        <authorList>
            <person name="Nguyen G.-S."/>
            <person name="Wentzel A."/>
        </authorList>
    </citation>
    <scope>NUCLEOTIDE SEQUENCE</scope>
    <source>
        <strain evidence="3">DSM 42095</strain>
    </source>
</reference>
<evidence type="ECO:0000259" key="2">
    <source>
        <dbReference type="Pfam" id="PF00903"/>
    </source>
</evidence>
<dbReference type="Proteomes" id="UP000675554">
    <property type="component" value="Unassembled WGS sequence"/>
</dbReference>
<dbReference type="Gene3D" id="3.10.180.10">
    <property type="entry name" value="2,3-Dihydroxybiphenyl 1,2-Dioxygenase, domain 1"/>
    <property type="match status" value="1"/>
</dbReference>
<feature type="region of interest" description="Disordered" evidence="1">
    <location>
        <begin position="112"/>
        <end position="139"/>
    </location>
</feature>
<gene>
    <name evidence="3" type="ORF">KDA82_28300</name>
</gene>
<accession>A0A8T4IXF0</accession>
<comment type="caution">
    <text evidence="3">The sequence shown here is derived from an EMBL/GenBank/DDBJ whole genome shotgun (WGS) entry which is preliminary data.</text>
</comment>
<dbReference type="SUPFAM" id="SSF54593">
    <property type="entry name" value="Glyoxalase/Bleomycin resistance protein/Dihydroxybiphenyl dioxygenase"/>
    <property type="match status" value="1"/>
</dbReference>
<keyword evidence="4" id="KW-1185">Reference proteome</keyword>
<dbReference type="Pfam" id="PF00903">
    <property type="entry name" value="Glyoxalase"/>
    <property type="match status" value="1"/>
</dbReference>
<name>A0A8T4IXF0_9ACTN</name>
<dbReference type="EMBL" id="JAGSMN010000758">
    <property type="protein sequence ID" value="MBR7676839.1"/>
    <property type="molecule type" value="Genomic_DNA"/>
</dbReference>
<protein>
    <submittedName>
        <fullName evidence="3">VOC family protein</fullName>
    </submittedName>
</protein>
<dbReference type="InterPro" id="IPR029068">
    <property type="entry name" value="Glyas_Bleomycin-R_OHBP_Dase"/>
</dbReference>
<sequence>MVASGIVLGSTEPDRLVAWYRAALEPLGARWEEHMLVVAEGLYVGFDRRDDVAAKTVEPGRQLVNFGVRDIRAAEAHLNSLHVRWIRPVEAVGWGFMSTVEDPDGNYLQFIQADTRPDGSDGSDGSESSDRSEQRSERG</sequence>
<proteinExistence type="predicted"/>
<feature type="domain" description="Glyoxalase/fosfomycin resistance/dioxygenase" evidence="2">
    <location>
        <begin position="37"/>
        <end position="110"/>
    </location>
</feature>
<evidence type="ECO:0000256" key="1">
    <source>
        <dbReference type="SAM" id="MobiDB-lite"/>
    </source>
</evidence>
<feature type="compositionally biased region" description="Basic and acidic residues" evidence="1">
    <location>
        <begin position="128"/>
        <end position="139"/>
    </location>
</feature>
<evidence type="ECO:0000313" key="4">
    <source>
        <dbReference type="Proteomes" id="UP000675554"/>
    </source>
</evidence>
<evidence type="ECO:0000313" key="3">
    <source>
        <dbReference type="EMBL" id="MBR7676839.1"/>
    </source>
</evidence>
<dbReference type="AlphaFoldDB" id="A0A8T4IXF0"/>
<dbReference type="InterPro" id="IPR004360">
    <property type="entry name" value="Glyas_Fos-R_dOase_dom"/>
</dbReference>